<dbReference type="OrthoDB" id="9810929at2"/>
<protein>
    <submittedName>
        <fullName evidence="3">D-sedoheptulose 7-phosphate isomerase</fullName>
    </submittedName>
</protein>
<dbReference type="InterPro" id="IPR050099">
    <property type="entry name" value="SIS_GmhA/DiaA_subfam"/>
</dbReference>
<dbReference type="Pfam" id="PF13580">
    <property type="entry name" value="SIS_2"/>
    <property type="match status" value="1"/>
</dbReference>
<keyword evidence="4" id="KW-1185">Reference proteome</keyword>
<dbReference type="CDD" id="cd05006">
    <property type="entry name" value="SIS_GmhA"/>
    <property type="match status" value="1"/>
</dbReference>
<evidence type="ECO:0000313" key="3">
    <source>
        <dbReference type="EMBL" id="SCG49203.1"/>
    </source>
</evidence>
<dbReference type="GO" id="GO:0016853">
    <property type="term" value="F:isomerase activity"/>
    <property type="evidence" value="ECO:0007669"/>
    <property type="project" value="UniProtKB-KW"/>
</dbReference>
<evidence type="ECO:0000259" key="2">
    <source>
        <dbReference type="PROSITE" id="PS51464"/>
    </source>
</evidence>
<keyword evidence="3" id="KW-0413">Isomerase</keyword>
<feature type="domain" description="SIS" evidence="2">
    <location>
        <begin position="41"/>
        <end position="216"/>
    </location>
</feature>
<organism evidence="3 4">
    <name type="scientific">Micromonospora rifamycinica</name>
    <dbReference type="NCBI Taxonomy" id="291594"/>
    <lineage>
        <taxon>Bacteria</taxon>
        <taxon>Bacillati</taxon>
        <taxon>Actinomycetota</taxon>
        <taxon>Actinomycetes</taxon>
        <taxon>Micromonosporales</taxon>
        <taxon>Micromonosporaceae</taxon>
        <taxon>Micromonospora</taxon>
    </lineage>
</organism>
<dbReference type="AlphaFoldDB" id="A0A1C5HTI1"/>
<proteinExistence type="predicted"/>
<feature type="region of interest" description="Disordered" evidence="1">
    <location>
        <begin position="214"/>
        <end position="256"/>
    </location>
</feature>
<dbReference type="EMBL" id="LT607752">
    <property type="protein sequence ID" value="SCG49203.1"/>
    <property type="molecule type" value="Genomic_DNA"/>
</dbReference>
<reference evidence="4" key="1">
    <citation type="submission" date="2016-06" db="EMBL/GenBank/DDBJ databases">
        <authorList>
            <person name="Varghese N."/>
            <person name="Submissions Spin"/>
        </authorList>
    </citation>
    <scope>NUCLEOTIDE SEQUENCE [LARGE SCALE GENOMIC DNA]</scope>
    <source>
        <strain evidence="4">DSM 44983</strain>
    </source>
</reference>
<dbReference type="PANTHER" id="PTHR30390:SF6">
    <property type="entry name" value="DNAA INITIATOR-ASSOCIATING PROTEIN DIAA"/>
    <property type="match status" value="1"/>
</dbReference>
<dbReference type="RefSeq" id="WP_089003965.1">
    <property type="nucleotide sequence ID" value="NZ_LT607752.1"/>
</dbReference>
<evidence type="ECO:0000256" key="1">
    <source>
        <dbReference type="SAM" id="MobiDB-lite"/>
    </source>
</evidence>
<dbReference type="InterPro" id="IPR035461">
    <property type="entry name" value="GmhA/DiaA"/>
</dbReference>
<dbReference type="PANTHER" id="PTHR30390">
    <property type="entry name" value="SEDOHEPTULOSE 7-PHOSPHATE ISOMERASE / DNAA INITIATOR-ASSOCIATING FACTOR FOR REPLICATION INITIATION"/>
    <property type="match status" value="1"/>
</dbReference>
<sequence>MTTSNRAARAGLLGAHLDLLTEALLSYRTAEPLLARWGTDLAGILVGGGRLLVAGNGGSAAEAQHLTAELVGRLRDDRQPLSAIALHAETSALTAIGNDYGYDEVFARQVRAHGRPGDVLLLMSTSGASGNLLAAVAAAREAGLRCWAFTGPAPNPLAGACHEALAVACPDSQVVQELHLVSTHVLCEYVDRALPTALAALAGQAAAVAAGRGGGAAQAPVDAPGRPVADGSVVPADGPPVADRSVVPADGPPVRTGVEVVVDGVDPTTDGRRGGAA</sequence>
<dbReference type="SUPFAM" id="SSF53697">
    <property type="entry name" value="SIS domain"/>
    <property type="match status" value="1"/>
</dbReference>
<accession>A0A1C5HTI1</accession>
<dbReference type="InterPro" id="IPR001347">
    <property type="entry name" value="SIS_dom"/>
</dbReference>
<dbReference type="PROSITE" id="PS51464">
    <property type="entry name" value="SIS"/>
    <property type="match status" value="1"/>
</dbReference>
<dbReference type="Proteomes" id="UP000198226">
    <property type="component" value="Chromosome I"/>
</dbReference>
<dbReference type="Gene3D" id="3.40.50.10490">
    <property type="entry name" value="Glucose-6-phosphate isomerase like protein, domain 1"/>
    <property type="match status" value="1"/>
</dbReference>
<dbReference type="InterPro" id="IPR046348">
    <property type="entry name" value="SIS_dom_sf"/>
</dbReference>
<dbReference type="GO" id="GO:1901135">
    <property type="term" value="P:carbohydrate derivative metabolic process"/>
    <property type="evidence" value="ECO:0007669"/>
    <property type="project" value="InterPro"/>
</dbReference>
<name>A0A1C5HTI1_9ACTN</name>
<evidence type="ECO:0000313" key="4">
    <source>
        <dbReference type="Proteomes" id="UP000198226"/>
    </source>
</evidence>
<dbReference type="GO" id="GO:0097367">
    <property type="term" value="F:carbohydrate derivative binding"/>
    <property type="evidence" value="ECO:0007669"/>
    <property type="project" value="InterPro"/>
</dbReference>
<gene>
    <name evidence="3" type="ORF">GA0070623_1675</name>
</gene>